<sequence length="247" mass="28203">MIKALIIDDEPLARSIVSEYLNDFPQIEVVRECGDGFEAAKAIAEINPELIFLDVQMPKITGFELLELIEEPPAVIFTTAFEEFALRAFEQHAIDYLLKPISKARFVKAIEKFLSQKPSLSKEKTKAFIEKVQDKEENNLDRVLVRTGNNIKIIPVDKINYLAADDDYVSIHTDEGSALKKATLTYFEKNLNQDEFVRVHRSFIVRINQIIRIEPYEKESHKVILKDKSSISVSKSGYAKLKAALEK</sequence>
<dbReference type="PROSITE" id="PS50110">
    <property type="entry name" value="RESPONSE_REGULATORY"/>
    <property type="match status" value="1"/>
</dbReference>
<gene>
    <name evidence="4" type="ORF">WKR92_03300</name>
</gene>
<dbReference type="PROSITE" id="PS50930">
    <property type="entry name" value="HTH_LYTTR"/>
    <property type="match status" value="1"/>
</dbReference>
<feature type="domain" description="HTH LytTR-type" evidence="3">
    <location>
        <begin position="143"/>
        <end position="247"/>
    </location>
</feature>
<dbReference type="InterPro" id="IPR007492">
    <property type="entry name" value="LytTR_DNA-bd_dom"/>
</dbReference>
<dbReference type="InterPro" id="IPR011006">
    <property type="entry name" value="CheY-like_superfamily"/>
</dbReference>
<dbReference type="SUPFAM" id="SSF52172">
    <property type="entry name" value="CheY-like"/>
    <property type="match status" value="1"/>
</dbReference>
<reference evidence="4 5" key="1">
    <citation type="submission" date="2024-04" db="EMBL/GenBank/DDBJ databases">
        <title>Albibacterium profundi sp. nov., isolated from sediment of the Challenger Deep of Mariana Trench.</title>
        <authorList>
            <person name="Wang Y."/>
        </authorList>
    </citation>
    <scope>NUCLEOTIDE SEQUENCE [LARGE SCALE GENOMIC DNA]</scope>
    <source>
        <strain evidence="4 5">RHL897</strain>
    </source>
</reference>
<protein>
    <submittedName>
        <fullName evidence="4">LytTR family transcriptional regulator DNA-binding domain-containing protein</fullName>
    </submittedName>
</protein>
<evidence type="ECO:0000259" key="3">
    <source>
        <dbReference type="PROSITE" id="PS50930"/>
    </source>
</evidence>
<feature type="domain" description="Response regulatory" evidence="2">
    <location>
        <begin position="3"/>
        <end position="114"/>
    </location>
</feature>
<dbReference type="Proteomes" id="UP001580928">
    <property type="component" value="Unassembled WGS sequence"/>
</dbReference>
<accession>A0ABV5CBC7</accession>
<dbReference type="InterPro" id="IPR046947">
    <property type="entry name" value="LytR-like"/>
</dbReference>
<dbReference type="Pfam" id="PF04397">
    <property type="entry name" value="LytTR"/>
    <property type="match status" value="1"/>
</dbReference>
<evidence type="ECO:0000256" key="1">
    <source>
        <dbReference type="PROSITE-ProRule" id="PRU00169"/>
    </source>
</evidence>
<dbReference type="EMBL" id="JBBVGT010000002">
    <property type="protein sequence ID" value="MFB5944853.1"/>
    <property type="molecule type" value="Genomic_DNA"/>
</dbReference>
<dbReference type="GO" id="GO:0003677">
    <property type="term" value="F:DNA binding"/>
    <property type="evidence" value="ECO:0007669"/>
    <property type="project" value="UniProtKB-KW"/>
</dbReference>
<dbReference type="PANTHER" id="PTHR37299">
    <property type="entry name" value="TRANSCRIPTIONAL REGULATOR-RELATED"/>
    <property type="match status" value="1"/>
</dbReference>
<proteinExistence type="predicted"/>
<dbReference type="SMART" id="SM00448">
    <property type="entry name" value="REC"/>
    <property type="match status" value="1"/>
</dbReference>
<keyword evidence="5" id="KW-1185">Reference proteome</keyword>
<dbReference type="Pfam" id="PF00072">
    <property type="entry name" value="Response_reg"/>
    <property type="match status" value="1"/>
</dbReference>
<dbReference type="SMART" id="SM00850">
    <property type="entry name" value="LytTR"/>
    <property type="match status" value="1"/>
</dbReference>
<comment type="caution">
    <text evidence="4">The sequence shown here is derived from an EMBL/GenBank/DDBJ whole genome shotgun (WGS) entry which is preliminary data.</text>
</comment>
<dbReference type="Gene3D" id="2.40.50.1020">
    <property type="entry name" value="LytTr DNA-binding domain"/>
    <property type="match status" value="1"/>
</dbReference>
<dbReference type="Gene3D" id="3.40.50.2300">
    <property type="match status" value="1"/>
</dbReference>
<dbReference type="PANTHER" id="PTHR37299:SF1">
    <property type="entry name" value="STAGE 0 SPORULATION PROTEIN A HOMOLOG"/>
    <property type="match status" value="1"/>
</dbReference>
<evidence type="ECO:0000259" key="2">
    <source>
        <dbReference type="PROSITE" id="PS50110"/>
    </source>
</evidence>
<keyword evidence="4" id="KW-0238">DNA-binding</keyword>
<feature type="modified residue" description="4-aspartylphosphate" evidence="1">
    <location>
        <position position="54"/>
    </location>
</feature>
<evidence type="ECO:0000313" key="5">
    <source>
        <dbReference type="Proteomes" id="UP001580928"/>
    </source>
</evidence>
<name>A0ABV5CBC7_9SPHI</name>
<dbReference type="InterPro" id="IPR001789">
    <property type="entry name" value="Sig_transdc_resp-reg_receiver"/>
</dbReference>
<dbReference type="RefSeq" id="WP_375556413.1">
    <property type="nucleotide sequence ID" value="NZ_JBBVGT010000002.1"/>
</dbReference>
<evidence type="ECO:0000313" key="4">
    <source>
        <dbReference type="EMBL" id="MFB5944853.1"/>
    </source>
</evidence>
<organism evidence="4 5">
    <name type="scientific">Albibacterium profundi</name>
    <dbReference type="NCBI Taxonomy" id="3134906"/>
    <lineage>
        <taxon>Bacteria</taxon>
        <taxon>Pseudomonadati</taxon>
        <taxon>Bacteroidota</taxon>
        <taxon>Sphingobacteriia</taxon>
        <taxon>Sphingobacteriales</taxon>
        <taxon>Sphingobacteriaceae</taxon>
        <taxon>Albibacterium</taxon>
    </lineage>
</organism>
<keyword evidence="1" id="KW-0597">Phosphoprotein</keyword>